<protein>
    <submittedName>
        <fullName evidence="1">Uncharacterized protein</fullName>
    </submittedName>
</protein>
<dbReference type="EMBL" id="LNQE01000859">
    <property type="protein sequence ID" value="KUG24145.1"/>
    <property type="molecule type" value="Genomic_DNA"/>
</dbReference>
<organism evidence="1">
    <name type="scientific">hydrocarbon metagenome</name>
    <dbReference type="NCBI Taxonomy" id="938273"/>
    <lineage>
        <taxon>unclassified sequences</taxon>
        <taxon>metagenomes</taxon>
        <taxon>ecological metagenomes</taxon>
    </lineage>
</organism>
<gene>
    <name evidence="1" type="ORF">ASZ90_006036</name>
</gene>
<accession>A0A0W8FTM0</accession>
<evidence type="ECO:0000313" key="1">
    <source>
        <dbReference type="EMBL" id="KUG24145.1"/>
    </source>
</evidence>
<dbReference type="AlphaFoldDB" id="A0A0W8FTM0"/>
<reference evidence="1" key="1">
    <citation type="journal article" date="2015" name="Proc. Natl. Acad. Sci. U.S.A.">
        <title>Networks of energetic and metabolic interactions define dynamics in microbial communities.</title>
        <authorList>
            <person name="Embree M."/>
            <person name="Liu J.K."/>
            <person name="Al-Bassam M.M."/>
            <person name="Zengler K."/>
        </authorList>
    </citation>
    <scope>NUCLEOTIDE SEQUENCE</scope>
</reference>
<name>A0A0W8FTM0_9ZZZZ</name>
<sequence length="62" mass="6906">MRGRTLSGYIYYYDTVSKAGIQETIDNNGFPLPDQVEDKLRGNDNIVFVSSFAKVTSGHSMT</sequence>
<comment type="caution">
    <text evidence="1">The sequence shown here is derived from an EMBL/GenBank/DDBJ whole genome shotgun (WGS) entry which is preliminary data.</text>
</comment>
<proteinExistence type="predicted"/>